<dbReference type="Pfam" id="PF17197">
    <property type="entry name" value="DUF5134"/>
    <property type="match status" value="1"/>
</dbReference>
<keyword evidence="1" id="KW-0812">Transmembrane</keyword>
<keyword evidence="3" id="KW-1185">Reference proteome</keyword>
<keyword evidence="1" id="KW-0472">Membrane</keyword>
<gene>
    <name evidence="2" type="ORF">FHX37_1560</name>
</gene>
<protein>
    <submittedName>
        <fullName evidence="2">Uncharacterized protein DUF5134</fullName>
    </submittedName>
</protein>
<dbReference type="Proteomes" id="UP000317422">
    <property type="component" value="Unassembled WGS sequence"/>
</dbReference>
<dbReference type="InterPro" id="IPR033458">
    <property type="entry name" value="DUF5134"/>
</dbReference>
<accession>A0A543NIR4</accession>
<dbReference type="AlphaFoldDB" id="A0A543NIR4"/>
<evidence type="ECO:0000313" key="2">
    <source>
        <dbReference type="EMBL" id="TQN31644.1"/>
    </source>
</evidence>
<feature type="transmembrane region" description="Helical" evidence="1">
    <location>
        <begin position="57"/>
        <end position="75"/>
    </location>
</feature>
<feature type="transmembrane region" description="Helical" evidence="1">
    <location>
        <begin position="147"/>
        <end position="165"/>
    </location>
</feature>
<evidence type="ECO:0000256" key="1">
    <source>
        <dbReference type="SAM" id="Phobius"/>
    </source>
</evidence>
<feature type="transmembrane region" description="Helical" evidence="1">
    <location>
        <begin position="87"/>
        <end position="107"/>
    </location>
</feature>
<evidence type="ECO:0000313" key="3">
    <source>
        <dbReference type="Proteomes" id="UP000317422"/>
    </source>
</evidence>
<organism evidence="2 3">
    <name type="scientific">Haloactinospora alba</name>
    <dbReference type="NCBI Taxonomy" id="405555"/>
    <lineage>
        <taxon>Bacteria</taxon>
        <taxon>Bacillati</taxon>
        <taxon>Actinomycetota</taxon>
        <taxon>Actinomycetes</taxon>
        <taxon>Streptosporangiales</taxon>
        <taxon>Nocardiopsidaceae</taxon>
        <taxon>Haloactinospora</taxon>
    </lineage>
</organism>
<keyword evidence="1" id="KW-1133">Transmembrane helix</keyword>
<reference evidence="2 3" key="1">
    <citation type="submission" date="2019-06" db="EMBL/GenBank/DDBJ databases">
        <title>Sequencing the genomes of 1000 actinobacteria strains.</title>
        <authorList>
            <person name="Klenk H.-P."/>
        </authorList>
    </citation>
    <scope>NUCLEOTIDE SEQUENCE [LARGE SCALE GENOMIC DNA]</scope>
    <source>
        <strain evidence="2 3">DSM 45015</strain>
    </source>
</reference>
<proteinExistence type="predicted"/>
<comment type="caution">
    <text evidence="2">The sequence shown here is derived from an EMBL/GenBank/DDBJ whole genome shotgun (WGS) entry which is preliminary data.</text>
</comment>
<feature type="transmembrane region" description="Helical" evidence="1">
    <location>
        <begin position="186"/>
        <end position="208"/>
    </location>
</feature>
<name>A0A543NIR4_9ACTN</name>
<dbReference type="EMBL" id="VFQC01000001">
    <property type="protein sequence ID" value="TQN31644.1"/>
    <property type="molecule type" value="Genomic_DNA"/>
</dbReference>
<feature type="transmembrane region" description="Helical" evidence="1">
    <location>
        <begin position="27"/>
        <end position="45"/>
    </location>
</feature>
<feature type="transmembrane region" description="Helical" evidence="1">
    <location>
        <begin position="114"/>
        <end position="135"/>
    </location>
</feature>
<sequence length="210" mass="23138">MRCGPVSWNVGVGWMDGGFSEFVPLTGWMRLAWAVALCAVLVLHVRHAHGMAGSGRWWHGGHSLMAGGMALMYLFPRMEQPGLHRAGTLLFAVTTLAALTVVVGLWRHRRRIDVLWFVLTLDTAVMTYMTLAPSIRPDWLSLLSAGYAAGMVPLWGCGLLDRFLATGTDGTVRSRSTTAPWRRRKVWVFLLTRSSLAVMAASMAHMLAAM</sequence>